<comment type="caution">
    <text evidence="2">The sequence shown here is derived from an EMBL/GenBank/DDBJ whole genome shotgun (WGS) entry which is preliminary data.</text>
</comment>
<evidence type="ECO:0000313" key="2">
    <source>
        <dbReference type="EMBL" id="KAL0259544.1"/>
    </source>
</evidence>
<evidence type="ECO:0008006" key="4">
    <source>
        <dbReference type="Google" id="ProtNLM"/>
    </source>
</evidence>
<keyword evidence="3" id="KW-1185">Reference proteome</keyword>
<gene>
    <name evidence="2" type="ORF">SLS55_005281</name>
</gene>
<evidence type="ECO:0000313" key="3">
    <source>
        <dbReference type="Proteomes" id="UP001430584"/>
    </source>
</evidence>
<feature type="region of interest" description="Disordered" evidence="1">
    <location>
        <begin position="1"/>
        <end position="43"/>
    </location>
</feature>
<sequence length="860" mass="95168">MAANHTNPEPTSSTLPDMLSATTPADSTHPSSASGASSQLADFPMNSAGDVQLPSHQLNFVGISLFNDANSVRLHQTFPLLRPPGSLPVPGSLLVSEDVFKLAPRTLLAYNMPEGRTVTNVWPDRLVDGHAPARYTMYPLLEAGQGEAARQAPLAAFNDWAAGREVAHAHAPPMINPLAVTHFSRIPQEMFDHIAGYLSRDDLKALRLTSRLMRTRATGVLFKTVVIPFHPGMFCEELRAEMTTYTGKGKGKSTAIDVFKSFGHLMQKFGISCEVDEAMLPKLAEQTLTKSYWGTYYWPANPSTRDETPVSAVEEVMGMKEALAEMGKLKELALSIDSGLGWLPGPDKSIKSQIIHGHISLFPGAYGLPSRSTQAQHELWDYVKSQYATGGQLWDFARSRLYRLERAEHSVLQDPITFSGVPSELQYIDHRTLMEATPLGDEAVELCSSNGLLVTALDADHTLSCSSYPVLPGRLTDPQLAALMKVQWIQESLKDAFIIGVMDSETCRAVKSLNLACLPGRCLEDFDRPDFWEALPCLETLKIMVMGEIATLRYNNDKLQHRYVDMSRAIIPFKELLRRIAGRDSIKNLHIGWASGGEQATGMFARNTNLLPAPFLDEELAPSPYMMDDILVFPHVQHLTISNSWMTPRALEWLVAAHREYRLQKLTLDSISLQVLPRALGGRLPEATTKVRLESQGPCDVALDWPFREWSWPQVLDAISPDVHFGLLGKTTRNSRNPGALKEIELISCGHSAINHPTWCLTELDINIYQPILLWTYGPSTSYFRSRHIALEPHMPPVICDNWLATIIQFMPQAEADALRAIWGATIGWQDADSILAATLDGFQPGGTGRFSAVIRATGC</sequence>
<dbReference type="Proteomes" id="UP001430584">
    <property type="component" value="Unassembled WGS sequence"/>
</dbReference>
<dbReference type="RefSeq" id="XP_066632573.1">
    <property type="nucleotide sequence ID" value="XM_066776731.1"/>
</dbReference>
<accession>A0ABR3CFX8</accession>
<feature type="compositionally biased region" description="Polar residues" evidence="1">
    <location>
        <begin position="1"/>
        <end position="30"/>
    </location>
</feature>
<proteinExistence type="predicted"/>
<evidence type="ECO:0000256" key="1">
    <source>
        <dbReference type="SAM" id="MobiDB-lite"/>
    </source>
</evidence>
<reference evidence="2 3" key="1">
    <citation type="submission" date="2024-02" db="EMBL/GenBank/DDBJ databases">
        <title>De novo assembly and annotation of 12 fungi associated with fruit tree decline syndrome in Ontario, Canada.</title>
        <authorList>
            <person name="Sulman M."/>
            <person name="Ellouze W."/>
            <person name="Ilyukhin E."/>
        </authorList>
    </citation>
    <scope>NUCLEOTIDE SEQUENCE [LARGE SCALE GENOMIC DNA]</scope>
    <source>
        <strain evidence="2 3">FDS-637</strain>
    </source>
</reference>
<protein>
    <recommendedName>
        <fullName evidence="4">F-box domain-containing protein</fullName>
    </recommendedName>
</protein>
<name>A0ABR3CFX8_9PEZI</name>
<dbReference type="GeneID" id="92009366"/>
<dbReference type="EMBL" id="JAJVCZ030000005">
    <property type="protein sequence ID" value="KAL0259544.1"/>
    <property type="molecule type" value="Genomic_DNA"/>
</dbReference>
<organism evidence="2 3">
    <name type="scientific">Diplodia seriata</name>
    <dbReference type="NCBI Taxonomy" id="420778"/>
    <lineage>
        <taxon>Eukaryota</taxon>
        <taxon>Fungi</taxon>
        <taxon>Dikarya</taxon>
        <taxon>Ascomycota</taxon>
        <taxon>Pezizomycotina</taxon>
        <taxon>Dothideomycetes</taxon>
        <taxon>Dothideomycetes incertae sedis</taxon>
        <taxon>Botryosphaeriales</taxon>
        <taxon>Botryosphaeriaceae</taxon>
        <taxon>Diplodia</taxon>
    </lineage>
</organism>